<reference evidence="2" key="1">
    <citation type="submission" date="2020-11" db="EMBL/GenBank/DDBJ databases">
        <title>Whole-genome analyses of Nonomuraea sp. K274.</title>
        <authorList>
            <person name="Veyisoglu A."/>
        </authorList>
    </citation>
    <scope>NUCLEOTIDE SEQUENCE</scope>
    <source>
        <strain evidence="2">K274</strain>
    </source>
</reference>
<comment type="caution">
    <text evidence="2">The sequence shown here is derived from an EMBL/GenBank/DDBJ whole genome shotgun (WGS) entry which is preliminary data.</text>
</comment>
<dbReference type="Proteomes" id="UP000605361">
    <property type="component" value="Unassembled WGS sequence"/>
</dbReference>
<dbReference type="SUPFAM" id="SSF51735">
    <property type="entry name" value="NAD(P)-binding Rossmann-fold domains"/>
    <property type="match status" value="1"/>
</dbReference>
<dbReference type="RefSeq" id="WP_195898962.1">
    <property type="nucleotide sequence ID" value="NZ_JADOGI010000109.1"/>
</dbReference>
<sequence length="299" mass="31306">MSTVLVTGSAGRLGRSVVSTLAAAGHEVIGVDSAPGTPPEAAVALPADLTDTGQAFEVMARFRPESVIHLAAIATPFSFPESTIFKVNTQLAFNVCEASVALGVGSVVVASSPTVMGYGAPGGWAPAYLPIDEEHPVRPWNAYNLSKVAAEETMKTFARAGTTKLAAVRPCFVIPPEEWAGAPTQSGHTLKERLDRPELAGVSLFNYIDARDASEMITVLVEALPELPNGEVFFAGAADALARKPLSDLLPQVVPGTEALAAGLTGTAPAFSTAKAERLLGWQAKRSWRSELLEAKEAD</sequence>
<accession>A0A931AGE9</accession>
<proteinExistence type="predicted"/>
<gene>
    <name evidence="2" type="ORF">ITP53_30790</name>
</gene>
<organism evidence="2 3">
    <name type="scientific">Nonomuraea cypriaca</name>
    <dbReference type="NCBI Taxonomy" id="1187855"/>
    <lineage>
        <taxon>Bacteria</taxon>
        <taxon>Bacillati</taxon>
        <taxon>Actinomycetota</taxon>
        <taxon>Actinomycetes</taxon>
        <taxon>Streptosporangiales</taxon>
        <taxon>Streptosporangiaceae</taxon>
        <taxon>Nonomuraea</taxon>
    </lineage>
</organism>
<evidence type="ECO:0000313" key="2">
    <source>
        <dbReference type="EMBL" id="MBF8190038.1"/>
    </source>
</evidence>
<evidence type="ECO:0000259" key="1">
    <source>
        <dbReference type="Pfam" id="PF01370"/>
    </source>
</evidence>
<dbReference type="EMBL" id="JADOGI010000109">
    <property type="protein sequence ID" value="MBF8190038.1"/>
    <property type="molecule type" value="Genomic_DNA"/>
</dbReference>
<dbReference type="PANTHER" id="PTHR43245:SF55">
    <property type="entry name" value="NAD(P)-BINDING DOMAIN-CONTAINING PROTEIN"/>
    <property type="match status" value="1"/>
</dbReference>
<dbReference type="InterPro" id="IPR050177">
    <property type="entry name" value="Lipid_A_modif_metabolic_enz"/>
</dbReference>
<feature type="domain" description="NAD-dependent epimerase/dehydratase" evidence="1">
    <location>
        <begin position="4"/>
        <end position="233"/>
    </location>
</feature>
<protein>
    <submittedName>
        <fullName evidence="2">NAD(P)-dependent oxidoreductase</fullName>
    </submittedName>
</protein>
<keyword evidence="3" id="KW-1185">Reference proteome</keyword>
<evidence type="ECO:0000313" key="3">
    <source>
        <dbReference type="Proteomes" id="UP000605361"/>
    </source>
</evidence>
<dbReference type="Pfam" id="PF01370">
    <property type="entry name" value="Epimerase"/>
    <property type="match status" value="1"/>
</dbReference>
<dbReference type="AlphaFoldDB" id="A0A931AGE9"/>
<name>A0A931AGE9_9ACTN</name>
<dbReference type="InterPro" id="IPR001509">
    <property type="entry name" value="Epimerase_deHydtase"/>
</dbReference>
<dbReference type="Gene3D" id="3.40.50.720">
    <property type="entry name" value="NAD(P)-binding Rossmann-like Domain"/>
    <property type="match status" value="1"/>
</dbReference>
<dbReference type="PANTHER" id="PTHR43245">
    <property type="entry name" value="BIFUNCTIONAL POLYMYXIN RESISTANCE PROTEIN ARNA"/>
    <property type="match status" value="1"/>
</dbReference>
<dbReference type="InterPro" id="IPR036291">
    <property type="entry name" value="NAD(P)-bd_dom_sf"/>
</dbReference>